<evidence type="ECO:0000313" key="2">
    <source>
        <dbReference type="Proteomes" id="UP000316968"/>
    </source>
</evidence>
<name>A0A4Y6V0D7_SACBS</name>
<keyword evidence="2" id="KW-1185">Reference proteome</keyword>
<dbReference type="EMBL" id="CP041217">
    <property type="protein sequence ID" value="QDH23489.1"/>
    <property type="molecule type" value="Genomic_DNA"/>
</dbReference>
<protein>
    <submittedName>
        <fullName evidence="1">Helix-turn-helix domain containing protein</fullName>
    </submittedName>
</protein>
<dbReference type="AlphaFoldDB" id="A0A4Y6V0D7"/>
<proteinExistence type="predicted"/>
<dbReference type="Gene3D" id="1.10.10.60">
    <property type="entry name" value="Homeodomain-like"/>
    <property type="match status" value="1"/>
</dbReference>
<dbReference type="Proteomes" id="UP000316968">
    <property type="component" value="Chromosome"/>
</dbReference>
<accession>A0A4Y6V0D7</accession>
<dbReference type="OrthoDB" id="2455520at2"/>
<dbReference type="KEGG" id="saca:FFV09_23055"/>
<gene>
    <name evidence="1" type="ORF">FFV09_23055</name>
</gene>
<evidence type="ECO:0000313" key="1">
    <source>
        <dbReference type="EMBL" id="QDH23489.1"/>
    </source>
</evidence>
<dbReference type="RefSeq" id="WP_141450037.1">
    <property type="nucleotide sequence ID" value="NZ_CP041217.1"/>
</dbReference>
<reference evidence="1 2" key="1">
    <citation type="submission" date="2019-06" db="EMBL/GenBank/DDBJ databases">
        <title>Saccharibacillus brassicae sp. nov., an endophytic bacterium isolated from Chinese cabbage seeds (Brassica pekinensis).</title>
        <authorList>
            <person name="Jiang L."/>
            <person name="Lee J."/>
            <person name="Kim S.W."/>
        </authorList>
    </citation>
    <scope>NUCLEOTIDE SEQUENCE [LARGE SCALE GENOMIC DNA]</scope>
    <source>
        <strain evidence="2">KCTC 43072 / ATSA2</strain>
    </source>
</reference>
<sequence>MSPKRSADWPRPLWSAADISEIHIACEDYDFAWTDKQVQRFLEMWRSGLTIRQIAEHFDRDPDEVVLLVMDQAKLGNINPRPGGILGALGA</sequence>
<organism evidence="1 2">
    <name type="scientific">Saccharibacillus brassicae</name>
    <dbReference type="NCBI Taxonomy" id="2583377"/>
    <lineage>
        <taxon>Bacteria</taxon>
        <taxon>Bacillati</taxon>
        <taxon>Bacillota</taxon>
        <taxon>Bacilli</taxon>
        <taxon>Bacillales</taxon>
        <taxon>Paenibacillaceae</taxon>
        <taxon>Saccharibacillus</taxon>
    </lineage>
</organism>